<gene>
    <name evidence="2" type="ORF">MBLL_01188</name>
</gene>
<reference evidence="2" key="1">
    <citation type="submission" date="2019-12" db="EMBL/GenBank/DDBJ databases">
        <authorList>
            <person name="Cremers G."/>
        </authorList>
    </citation>
    <scope>NUCLEOTIDE SEQUENCE</scope>
    <source>
        <strain evidence="2">Mbul2</strain>
        <plasmid evidence="2">1</plasmid>
    </source>
</reference>
<dbReference type="InterPro" id="IPR006158">
    <property type="entry name" value="Cobalamin-bd"/>
</dbReference>
<dbReference type="GO" id="GO:0046872">
    <property type="term" value="F:metal ion binding"/>
    <property type="evidence" value="ECO:0007669"/>
    <property type="project" value="InterPro"/>
</dbReference>
<proteinExistence type="predicted"/>
<dbReference type="SUPFAM" id="SSF52242">
    <property type="entry name" value="Cobalamin (vitamin B12)-binding domain"/>
    <property type="match status" value="1"/>
</dbReference>
<geneLocation type="plasmid" evidence="2">
    <name>1</name>
</geneLocation>
<organism evidence="2">
    <name type="scientific">Methylobacterium bullatum</name>
    <dbReference type="NCBI Taxonomy" id="570505"/>
    <lineage>
        <taxon>Bacteria</taxon>
        <taxon>Pseudomonadati</taxon>
        <taxon>Pseudomonadota</taxon>
        <taxon>Alphaproteobacteria</taxon>
        <taxon>Hyphomicrobiales</taxon>
        <taxon>Methylobacteriaceae</taxon>
        <taxon>Methylobacterium</taxon>
    </lineage>
</organism>
<protein>
    <recommendedName>
        <fullName evidence="1">B12-binding domain-containing protein</fullName>
    </recommendedName>
</protein>
<dbReference type="InterPro" id="IPR036724">
    <property type="entry name" value="Cobalamin-bd_sf"/>
</dbReference>
<name>A0A679JUA1_9HYPH</name>
<evidence type="ECO:0000313" key="2">
    <source>
        <dbReference type="EMBL" id="CAA2138521.1"/>
    </source>
</evidence>
<accession>A0A679JUA1</accession>
<dbReference type="EMBL" id="LR743510">
    <property type="protein sequence ID" value="CAA2138521.1"/>
    <property type="molecule type" value="Genomic_DNA"/>
</dbReference>
<sequence length="304" mass="32804">MSNLASSTATWTDPSARQAGWVSEARLAYARKRTAEESRHRALALSRIVETDIIPRLKLLHPQLAPAASAALAKPTAQQIEAFTQLLLGPDLAPASDAVRDHLAKGHSAESMFLELLAPAASLLGRLWDEDFCDFIEVTVGVARLQLLLSQYRPEPKASSRDERRSALLMGAPGELHTFGVAVVEQFLEVAEWQVVSGLASSPDEISSLVGSTWFDVVGLTLSCETRLDGLTASIRSIRDVSRNRHVGIMVGGPVFLDKPELVERVGADASAVDAPTAVLLAQRLLDIGLETRRRPDSRAMASA</sequence>
<dbReference type="GO" id="GO:0031419">
    <property type="term" value="F:cobalamin binding"/>
    <property type="evidence" value="ECO:0007669"/>
    <property type="project" value="InterPro"/>
</dbReference>
<evidence type="ECO:0000259" key="1">
    <source>
        <dbReference type="PROSITE" id="PS51332"/>
    </source>
</evidence>
<keyword evidence="2" id="KW-0614">Plasmid</keyword>
<dbReference type="Gene3D" id="3.40.50.280">
    <property type="entry name" value="Cobalamin-binding domain"/>
    <property type="match status" value="1"/>
</dbReference>
<feature type="domain" description="B12-binding" evidence="1">
    <location>
        <begin position="164"/>
        <end position="296"/>
    </location>
</feature>
<dbReference type="AlphaFoldDB" id="A0A679JUA1"/>
<dbReference type="PROSITE" id="PS51332">
    <property type="entry name" value="B12_BINDING"/>
    <property type="match status" value="1"/>
</dbReference>
<dbReference type="Pfam" id="PF02310">
    <property type="entry name" value="B12-binding"/>
    <property type="match status" value="1"/>
</dbReference>